<sequence>MAPPRFINLGCRTNAAETDELASVLQDAENVVVVNSCTVTRAADRETRKAVARARREQPEAALLLMGCYVDAHPGDSLGADLVAPNRWKQAVENEAPEEPPGTRRSRYVLKVQDGCDNRCTFCIVWQARGRSISRVLPYLEQRARRAAEAGYREIVLTGIDLGSYRGGLAALVARLLDAAAPARIRLSSIDPSHVDADLARLFEHPRLCPHLHLPLQSGSDGVLARMRRRYDLGTFERAVAMVRQVQPDLALTGDVMVGFPGETEADFEATLAAIERAGFMDLHVFRYSPRPRTAAVRYSDAAPVAVARDRSRCTIELGKRLHAQYEGSWAGREVDAIWDRERDGLIRGVAENYLTVTAPAAGRRPGELERLPFRPPSVREP</sequence>
<dbReference type="Proteomes" id="UP000620075">
    <property type="component" value="Unassembled WGS sequence"/>
</dbReference>
<dbReference type="PROSITE" id="PS01278">
    <property type="entry name" value="MTTASE_RADICAL"/>
    <property type="match status" value="1"/>
</dbReference>
<comment type="cofactor">
    <cofactor evidence="1">
        <name>[4Fe-4S] cluster</name>
        <dbReference type="ChEBI" id="CHEBI:49883"/>
    </cofactor>
</comment>
<dbReference type="RefSeq" id="WP_338177003.1">
    <property type="nucleotide sequence ID" value="NZ_JAEKNQ010000019.1"/>
</dbReference>
<organism evidence="10 11">
    <name type="scientific">Candidatus Dormiibacter inghamiae</name>
    <dbReference type="NCBI Taxonomy" id="3127013"/>
    <lineage>
        <taxon>Bacteria</taxon>
        <taxon>Bacillati</taxon>
        <taxon>Candidatus Dormiibacterota</taxon>
        <taxon>Candidatus Dormibacteria</taxon>
        <taxon>Candidatus Dormibacterales</taxon>
        <taxon>Candidatus Dormibacteraceae</taxon>
        <taxon>Candidatus Dormiibacter</taxon>
    </lineage>
</organism>
<protein>
    <submittedName>
        <fullName evidence="10">Radical SAM protein</fullName>
    </submittedName>
</protein>
<dbReference type="InterPro" id="IPR023404">
    <property type="entry name" value="rSAM_horseshoe"/>
</dbReference>
<reference evidence="10 11" key="1">
    <citation type="submission" date="2020-10" db="EMBL/GenBank/DDBJ databases">
        <title>Ca. Dormibacterota MAGs.</title>
        <authorList>
            <person name="Montgomery K."/>
        </authorList>
    </citation>
    <scope>NUCLEOTIDE SEQUENCE [LARGE SCALE GENOMIC DNA]</scope>
    <source>
        <strain evidence="10">SC8811_S16_3</strain>
    </source>
</reference>
<proteinExistence type="predicted"/>
<evidence type="ECO:0000256" key="6">
    <source>
        <dbReference type="ARBA" id="ARBA00023004"/>
    </source>
</evidence>
<dbReference type="PROSITE" id="PS51449">
    <property type="entry name" value="MTTASE_N"/>
    <property type="match status" value="1"/>
</dbReference>
<evidence type="ECO:0000256" key="3">
    <source>
        <dbReference type="ARBA" id="ARBA00022679"/>
    </source>
</evidence>
<dbReference type="Pfam" id="PF00919">
    <property type="entry name" value="UPF0004"/>
    <property type="match status" value="1"/>
</dbReference>
<dbReference type="InterPro" id="IPR038135">
    <property type="entry name" value="Methylthiotransferase_N_sf"/>
</dbReference>
<dbReference type="GO" id="GO:0051539">
    <property type="term" value="F:4 iron, 4 sulfur cluster binding"/>
    <property type="evidence" value="ECO:0007669"/>
    <property type="project" value="UniProtKB-KW"/>
</dbReference>
<evidence type="ECO:0000313" key="11">
    <source>
        <dbReference type="Proteomes" id="UP000620075"/>
    </source>
</evidence>
<dbReference type="PROSITE" id="PS51918">
    <property type="entry name" value="RADICAL_SAM"/>
    <property type="match status" value="1"/>
</dbReference>
<feature type="domain" description="Radical SAM core" evidence="9">
    <location>
        <begin position="102"/>
        <end position="327"/>
    </location>
</feature>
<evidence type="ECO:0000256" key="2">
    <source>
        <dbReference type="ARBA" id="ARBA00022485"/>
    </source>
</evidence>
<dbReference type="InterPro" id="IPR006638">
    <property type="entry name" value="Elp3/MiaA/NifB-like_rSAM"/>
</dbReference>
<keyword evidence="4" id="KW-0949">S-adenosyl-L-methionine</keyword>
<keyword evidence="6" id="KW-0408">Iron</keyword>
<dbReference type="PANTHER" id="PTHR11918:SF45">
    <property type="entry name" value="THREONYLCARBAMOYLADENOSINE TRNA METHYLTHIOTRANSFERASE"/>
    <property type="match status" value="1"/>
</dbReference>
<dbReference type="InterPro" id="IPR007197">
    <property type="entry name" value="rSAM"/>
</dbReference>
<evidence type="ECO:0000313" key="10">
    <source>
        <dbReference type="EMBL" id="MBJ7602474.1"/>
    </source>
</evidence>
<dbReference type="InterPro" id="IPR020612">
    <property type="entry name" value="Methylthiotransferase_CS"/>
</dbReference>
<dbReference type="AlphaFoldDB" id="A0A934KBN5"/>
<dbReference type="SFLD" id="SFLDG01082">
    <property type="entry name" value="B12-binding_domain_containing"/>
    <property type="match status" value="1"/>
</dbReference>
<dbReference type="InterPro" id="IPR013848">
    <property type="entry name" value="Methylthiotransferase_N"/>
</dbReference>
<evidence type="ECO:0000256" key="1">
    <source>
        <dbReference type="ARBA" id="ARBA00001966"/>
    </source>
</evidence>
<dbReference type="Pfam" id="PF04055">
    <property type="entry name" value="Radical_SAM"/>
    <property type="match status" value="1"/>
</dbReference>
<accession>A0A934KBN5</accession>
<evidence type="ECO:0000256" key="4">
    <source>
        <dbReference type="ARBA" id="ARBA00022691"/>
    </source>
</evidence>
<dbReference type="InterPro" id="IPR058240">
    <property type="entry name" value="rSAM_sf"/>
</dbReference>
<evidence type="ECO:0000259" key="8">
    <source>
        <dbReference type="PROSITE" id="PS51449"/>
    </source>
</evidence>
<dbReference type="SFLD" id="SFLDS00029">
    <property type="entry name" value="Radical_SAM"/>
    <property type="match status" value="1"/>
</dbReference>
<dbReference type="SUPFAM" id="SSF102114">
    <property type="entry name" value="Radical SAM enzymes"/>
    <property type="match status" value="1"/>
</dbReference>
<dbReference type="Gene3D" id="3.40.50.12160">
    <property type="entry name" value="Methylthiotransferase, N-terminal domain"/>
    <property type="match status" value="1"/>
</dbReference>
<evidence type="ECO:0000256" key="7">
    <source>
        <dbReference type="ARBA" id="ARBA00023014"/>
    </source>
</evidence>
<dbReference type="CDD" id="cd01335">
    <property type="entry name" value="Radical_SAM"/>
    <property type="match status" value="1"/>
</dbReference>
<evidence type="ECO:0000259" key="9">
    <source>
        <dbReference type="PROSITE" id="PS51918"/>
    </source>
</evidence>
<dbReference type="SMART" id="SM00729">
    <property type="entry name" value="Elp3"/>
    <property type="match status" value="1"/>
</dbReference>
<feature type="domain" description="MTTase N-terminal" evidence="8">
    <location>
        <begin position="2"/>
        <end position="102"/>
    </location>
</feature>
<dbReference type="Gene3D" id="3.80.30.20">
    <property type="entry name" value="tm_1862 like domain"/>
    <property type="match status" value="1"/>
</dbReference>
<gene>
    <name evidence="10" type="ORF">JF888_04665</name>
</gene>
<dbReference type="EMBL" id="JAEKNQ010000019">
    <property type="protein sequence ID" value="MBJ7602474.1"/>
    <property type="molecule type" value="Genomic_DNA"/>
</dbReference>
<comment type="caution">
    <text evidence="10">The sequence shown here is derived from an EMBL/GenBank/DDBJ whole genome shotgun (WGS) entry which is preliminary data.</text>
</comment>
<dbReference type="GO" id="GO:0035598">
    <property type="term" value="F:tRNA (N(6)-L-threonylcarbamoyladenosine(37)-C(2))-methylthiotransferase activity"/>
    <property type="evidence" value="ECO:0007669"/>
    <property type="project" value="TreeGrafter"/>
</dbReference>
<keyword evidence="7" id="KW-0411">Iron-sulfur</keyword>
<dbReference type="GO" id="GO:0046872">
    <property type="term" value="F:metal ion binding"/>
    <property type="evidence" value="ECO:0007669"/>
    <property type="project" value="UniProtKB-KW"/>
</dbReference>
<keyword evidence="3" id="KW-0808">Transferase</keyword>
<keyword evidence="2" id="KW-0004">4Fe-4S</keyword>
<keyword evidence="5" id="KW-0479">Metal-binding</keyword>
<evidence type="ECO:0000256" key="5">
    <source>
        <dbReference type="ARBA" id="ARBA00022723"/>
    </source>
</evidence>
<dbReference type="PANTHER" id="PTHR11918">
    <property type="entry name" value="RADICAL SAM PROTEINS"/>
    <property type="match status" value="1"/>
</dbReference>
<name>A0A934KBN5_9BACT</name>